<name>A0A1J5QDF3_9ZZZZ</name>
<reference evidence="1" key="1">
    <citation type="submission" date="2016-10" db="EMBL/GenBank/DDBJ databases">
        <title>Sequence of Gallionella enrichment culture.</title>
        <authorList>
            <person name="Poehlein A."/>
            <person name="Muehling M."/>
            <person name="Daniel R."/>
        </authorList>
    </citation>
    <scope>NUCLEOTIDE SEQUENCE</scope>
</reference>
<organism evidence="1">
    <name type="scientific">mine drainage metagenome</name>
    <dbReference type="NCBI Taxonomy" id="410659"/>
    <lineage>
        <taxon>unclassified sequences</taxon>
        <taxon>metagenomes</taxon>
        <taxon>ecological metagenomes</taxon>
    </lineage>
</organism>
<dbReference type="EMBL" id="MLJW01001486">
    <property type="protein sequence ID" value="OIQ78023.1"/>
    <property type="molecule type" value="Genomic_DNA"/>
</dbReference>
<sequence length="36" mass="4014">MNRDFHSDTSGADFVEGQIEAFGQTTTTRDYFAAAR</sequence>
<proteinExistence type="predicted"/>
<comment type="caution">
    <text evidence="1">The sequence shown here is derived from an EMBL/GenBank/DDBJ whole genome shotgun (WGS) entry which is preliminary data.</text>
</comment>
<evidence type="ECO:0000313" key="1">
    <source>
        <dbReference type="EMBL" id="OIQ78023.1"/>
    </source>
</evidence>
<dbReference type="AlphaFoldDB" id="A0A1J5QDF3"/>
<protein>
    <submittedName>
        <fullName evidence="1">Uncharacterized protein</fullName>
    </submittedName>
</protein>
<accession>A0A1J5QDF3</accession>
<gene>
    <name evidence="1" type="ORF">GALL_402810</name>
</gene>